<reference evidence="5 6" key="2">
    <citation type="submission" date="2018-11" db="EMBL/GenBank/DDBJ databases">
        <authorList>
            <consortium name="Pathogen Informatics"/>
        </authorList>
    </citation>
    <scope>NUCLEOTIDE SEQUENCE [LARGE SCALE GENOMIC DNA]</scope>
    <source>
        <strain evidence="5 6">NST_G2</strain>
    </source>
</reference>
<feature type="compositionally biased region" description="Basic and acidic residues" evidence="3">
    <location>
        <begin position="259"/>
        <end position="269"/>
    </location>
</feature>
<accession>A0A183T7H4</accession>
<dbReference type="GO" id="GO:0005730">
    <property type="term" value="C:nucleolus"/>
    <property type="evidence" value="ECO:0007669"/>
    <property type="project" value="TreeGrafter"/>
</dbReference>
<dbReference type="OrthoDB" id="497380at2759"/>
<dbReference type="InterPro" id="IPR012959">
    <property type="entry name" value="CPL_dom"/>
</dbReference>
<dbReference type="WBParaSite" id="SSLN_0001288901-mRNA-1">
    <property type="protein sequence ID" value="SSLN_0001288901-mRNA-1"/>
    <property type="gene ID" value="SSLN_0001288901"/>
</dbReference>
<evidence type="ECO:0000313" key="5">
    <source>
        <dbReference type="EMBL" id="VDL98807.1"/>
    </source>
</evidence>
<reference evidence="7" key="1">
    <citation type="submission" date="2016-06" db="UniProtKB">
        <authorList>
            <consortium name="WormBaseParasite"/>
        </authorList>
    </citation>
    <scope>IDENTIFICATION</scope>
</reference>
<evidence type="ECO:0000313" key="7">
    <source>
        <dbReference type="WBParaSite" id="SSLN_0001288901-mRNA-1"/>
    </source>
</evidence>
<dbReference type="EMBL" id="UYSU01037256">
    <property type="protein sequence ID" value="VDL98807.1"/>
    <property type="molecule type" value="Genomic_DNA"/>
</dbReference>
<proteinExistence type="predicted"/>
<dbReference type="InterPro" id="IPR011989">
    <property type="entry name" value="ARM-like"/>
</dbReference>
<evidence type="ECO:0000256" key="2">
    <source>
        <dbReference type="ARBA" id="ARBA00022884"/>
    </source>
</evidence>
<dbReference type="InterPro" id="IPR001313">
    <property type="entry name" value="Pumilio_RNA-bd_rpt"/>
</dbReference>
<name>A0A183T7H4_SCHSO</name>
<evidence type="ECO:0000259" key="4">
    <source>
        <dbReference type="PROSITE" id="PS50303"/>
    </source>
</evidence>
<keyword evidence="2" id="KW-0694">RNA-binding</keyword>
<organism evidence="7">
    <name type="scientific">Schistocephalus solidus</name>
    <name type="common">Tapeworm</name>
    <dbReference type="NCBI Taxonomy" id="70667"/>
    <lineage>
        <taxon>Eukaryota</taxon>
        <taxon>Metazoa</taxon>
        <taxon>Spiralia</taxon>
        <taxon>Lophotrochozoa</taxon>
        <taxon>Platyhelminthes</taxon>
        <taxon>Cestoda</taxon>
        <taxon>Eucestoda</taxon>
        <taxon>Diphyllobothriidea</taxon>
        <taxon>Diphyllobothriidae</taxon>
        <taxon>Schistocephalus</taxon>
    </lineage>
</organism>
<gene>
    <name evidence="5" type="ORF">SSLN_LOCUS12422</name>
</gene>
<dbReference type="Proteomes" id="UP000275846">
    <property type="component" value="Unassembled WGS sequence"/>
</dbReference>
<dbReference type="GO" id="GO:0003729">
    <property type="term" value="F:mRNA binding"/>
    <property type="evidence" value="ECO:0007669"/>
    <property type="project" value="TreeGrafter"/>
</dbReference>
<dbReference type="PANTHER" id="PTHR13389:SF0">
    <property type="entry name" value="PUMILIO HOMOLOG 3"/>
    <property type="match status" value="1"/>
</dbReference>
<dbReference type="Gene3D" id="1.25.10.10">
    <property type="entry name" value="Leucine-rich Repeat Variant"/>
    <property type="match status" value="2"/>
</dbReference>
<feature type="region of interest" description="Disordered" evidence="3">
    <location>
        <begin position="258"/>
        <end position="284"/>
    </location>
</feature>
<dbReference type="STRING" id="70667.A0A183T7H4"/>
<keyword evidence="1" id="KW-0677">Repeat</keyword>
<dbReference type="AlphaFoldDB" id="A0A183T7H4"/>
<dbReference type="InterPro" id="IPR040059">
    <property type="entry name" value="PUM3"/>
</dbReference>
<dbReference type="SMART" id="SM00025">
    <property type="entry name" value="Pumilio"/>
    <property type="match status" value="6"/>
</dbReference>
<keyword evidence="6" id="KW-1185">Reference proteome</keyword>
<evidence type="ECO:0000256" key="1">
    <source>
        <dbReference type="ARBA" id="ARBA00022737"/>
    </source>
</evidence>
<dbReference type="GO" id="GO:0006417">
    <property type="term" value="P:regulation of translation"/>
    <property type="evidence" value="ECO:0007669"/>
    <property type="project" value="TreeGrafter"/>
</dbReference>
<sequence>MGRFAVTKPTTRAMQRERIMKLAGIFTKRERRQARLRAKKHGEICPELLKNWEQLRRDDTPADKKYELIEAMLATAKGKIEDLCMAHDTSRIVESLIQFGTEAQRWHVFGELKDRLRRLSMSNYARFVVRKMIVYGAKEHRLEFFKALQGYIGKLLRHKYASEVVELLYNDYATVSQRAALLREAYGHHIAPQQTMNNVQHLDEALELNPDKRQTIMASLNDLLVTAVSKGLVRLTIIQHLLLEYLTAVLKSPEFLQSHQEHQQRRQADQTEQQQPQASTALVPSAEYADGTDVAVKEEKEKQTVIPREDSLQTLLEAILEAQIVSMLHTREGVRAALAVLWLCPPKDRKTLVRSLKTFVASLAFDEHGHLFLVGLLDAVDDTKLVCKYVIKELLADLEDIVAHPHARKVLLYLLAPRDQRHFPAQLVENLLVGGDDSPFTRKPLGLRAIEYRSPTVGILPALLRLATDRLVAIFVGDPKADILAPLEDRSRLILLGEILSRSSAHELRLETVLAAFKRTGSMETDRIANCQTTLSTSDFEELQTLRLGALRSLVEQVLATPFHPVGITCPSKSKMSAEERREVQQQRRKRALAIAESESLKKRKVTVKAFTNPDEADEPGGSEALMDSSTTTSANMPFLERPEGQLLIKRLLREEKASKSSACARCQDIVQKTGDGVGLRCSISHGVGERGAA</sequence>
<protein>
    <submittedName>
        <fullName evidence="7">PUM-HD domain-containing protein</fullName>
    </submittedName>
</protein>
<dbReference type="PROSITE" id="PS50303">
    <property type="entry name" value="PUM_HD"/>
    <property type="match status" value="1"/>
</dbReference>
<dbReference type="SUPFAM" id="SSF48371">
    <property type="entry name" value="ARM repeat"/>
    <property type="match status" value="1"/>
</dbReference>
<feature type="region of interest" description="Disordered" evidence="3">
    <location>
        <begin position="613"/>
        <end position="637"/>
    </location>
</feature>
<dbReference type="InterPro" id="IPR033133">
    <property type="entry name" value="PUM-HD"/>
</dbReference>
<dbReference type="Pfam" id="PF08144">
    <property type="entry name" value="CPL"/>
    <property type="match status" value="1"/>
</dbReference>
<feature type="domain" description="PUM-HD" evidence="4">
    <location>
        <begin position="49"/>
        <end position="418"/>
    </location>
</feature>
<dbReference type="PANTHER" id="PTHR13389">
    <property type="entry name" value="PUMILIO HOMOLOG 3"/>
    <property type="match status" value="1"/>
</dbReference>
<dbReference type="InterPro" id="IPR016024">
    <property type="entry name" value="ARM-type_fold"/>
</dbReference>
<evidence type="ECO:0000313" key="6">
    <source>
        <dbReference type="Proteomes" id="UP000275846"/>
    </source>
</evidence>
<evidence type="ECO:0000256" key="3">
    <source>
        <dbReference type="SAM" id="MobiDB-lite"/>
    </source>
</evidence>